<evidence type="ECO:0000256" key="1">
    <source>
        <dbReference type="SAM" id="Phobius"/>
    </source>
</evidence>
<dbReference type="RefSeq" id="WP_249512861.1">
    <property type="nucleotide sequence ID" value="NZ_CP093365.1"/>
</dbReference>
<name>A0ABY4PDV0_9LACO</name>
<evidence type="ECO:0000313" key="3">
    <source>
        <dbReference type="Proteomes" id="UP000831947"/>
    </source>
</evidence>
<dbReference type="EMBL" id="CP093365">
    <property type="protein sequence ID" value="UQS83676.1"/>
    <property type="molecule type" value="Genomic_DNA"/>
</dbReference>
<keyword evidence="1" id="KW-0472">Membrane</keyword>
<dbReference type="InterPro" id="IPR032083">
    <property type="entry name" value="DUF4811"/>
</dbReference>
<keyword evidence="1" id="KW-0812">Transmembrane</keyword>
<gene>
    <name evidence="2" type="ORF">MOO47_00290</name>
</gene>
<organism evidence="2 3">
    <name type="scientific">Bombilactobacillus thymidiniphilus</name>
    <dbReference type="NCBI Taxonomy" id="2923363"/>
    <lineage>
        <taxon>Bacteria</taxon>
        <taxon>Bacillati</taxon>
        <taxon>Bacillota</taxon>
        <taxon>Bacilli</taxon>
        <taxon>Lactobacillales</taxon>
        <taxon>Lactobacillaceae</taxon>
        <taxon>Bombilactobacillus</taxon>
    </lineage>
</organism>
<protein>
    <submittedName>
        <fullName evidence="2">DUF4811 domain-containing protein</fullName>
    </submittedName>
</protein>
<dbReference type="Pfam" id="PF16069">
    <property type="entry name" value="DUF4811"/>
    <property type="match status" value="1"/>
</dbReference>
<sequence length="254" mass="28839">MILYIIVALVILMAACWLLISNSTLRWICGLLSTGALLVSVLLLCLNMQQHYGMKQQTVTTKEKQIYSAGVANSPVNMLLAQRLGKSANNYVLVYRDQAKDKKPATHFMPNKKKIVSAVKKRAHYQLVATKSTKATTQTKSTYWVYKNKTMEKLFDLNNSKRILIKQRTVVKVPKDTWVILSAQQAKSLAKKQKQTPTDPAQTKAAQQQMQQVMGMQLKQYQQKHPKASASDLKQYTQYLQAKMAAQQVKMMLK</sequence>
<accession>A0ABY4PDV0</accession>
<keyword evidence="1" id="KW-1133">Transmembrane helix</keyword>
<evidence type="ECO:0000313" key="2">
    <source>
        <dbReference type="EMBL" id="UQS83676.1"/>
    </source>
</evidence>
<proteinExistence type="predicted"/>
<reference evidence="2 3" key="1">
    <citation type="journal article" date="2022" name="Int. J. Syst. Evol. Microbiol.">
        <title>Apilactobacillus apisilvae sp. nov., Nicolia spurrieriana gen. nov. sp. nov., Bombilactobacillus folatiphilus sp. nov. and Bombilactobacillus thymidiniphilus sp. nov., four new lactic acid bacterial isolates from stingless bees Tetragonula carbonaria and Austroplebeia australis.</title>
        <authorList>
            <person name="Oliphant S.A."/>
            <person name="Watson-Haigh N.S."/>
            <person name="Sumby K.M."/>
            <person name="Gardner J."/>
            <person name="Groom S."/>
            <person name="Jiranek V."/>
        </authorList>
    </citation>
    <scope>NUCLEOTIDE SEQUENCE [LARGE SCALE GENOMIC DNA]</scope>
    <source>
        <strain evidence="2 3">SG4_A1</strain>
    </source>
</reference>
<dbReference type="Proteomes" id="UP000831947">
    <property type="component" value="Chromosome"/>
</dbReference>
<keyword evidence="3" id="KW-1185">Reference proteome</keyword>
<feature type="transmembrane region" description="Helical" evidence="1">
    <location>
        <begin position="24"/>
        <end position="46"/>
    </location>
</feature>